<evidence type="ECO:0000313" key="2">
    <source>
        <dbReference type="Proteomes" id="UP000009145"/>
    </source>
</evidence>
<sequence>MMDKRDDQAAKLAASMPDEQGALLELAAEVVDALHSAVLEEDEERAVGAMARYEAVIWKMNGGTFFGCSADSDSPGNVVESHCQADAGMVPKWGQKGAFVVVVDGMRVLVEFGSLGSQGTALFSFHAVDLDAWFISETGYRSHFDGLRFGSTVEEAAKDILADYLKDKRPEIETSYRDRLARSPLPAAMASLEPPARRSPATLDIPPGYALVDVVLPAQKAFVARKWAKEAQARIEAEKPAKELPEVEQEATTPEPTAAKAANLNAREVTRRFEPGQRCEIISVHHPVFEKDIGKFVIITKLSPNSSQVWAHDDEPIKYRINRNGRRVVQYNPKSVHSIYSFDQLRPVIDTGETNNE</sequence>
<evidence type="ECO:0000313" key="1">
    <source>
        <dbReference type="EMBL" id="AFJ03822.1"/>
    </source>
</evidence>
<organism evidence="1 2">
    <name type="scientific">Methylophaga frappieri (strain ATCC BAA-2434 / DSM 25690 / JAM7)</name>
    <dbReference type="NCBI Taxonomy" id="754477"/>
    <lineage>
        <taxon>Bacteria</taxon>
        <taxon>Pseudomonadati</taxon>
        <taxon>Pseudomonadota</taxon>
        <taxon>Gammaproteobacteria</taxon>
        <taxon>Thiotrichales</taxon>
        <taxon>Piscirickettsiaceae</taxon>
        <taxon>Methylophaga</taxon>
    </lineage>
</organism>
<name>I1YLM9_METFJ</name>
<dbReference type="AlphaFoldDB" id="I1YLM9"/>
<protein>
    <submittedName>
        <fullName evidence="1">KlcB protein</fullName>
    </submittedName>
</protein>
<dbReference type="HOGENOM" id="CLU_773210_0_0_6"/>
<proteinExistence type="predicted"/>
<dbReference type="OrthoDB" id="8874515at2"/>
<dbReference type="EMBL" id="CP003381">
    <property type="protein sequence ID" value="AFJ03822.1"/>
    <property type="molecule type" value="Genomic_DNA"/>
</dbReference>
<geneLocation type="plasmid" evidence="2">
    <name>pJAM7</name>
</geneLocation>
<dbReference type="Proteomes" id="UP000009145">
    <property type="component" value="Plasmid pJAM7"/>
</dbReference>
<gene>
    <name evidence="1" type="ordered locus">Q7C_2702</name>
</gene>
<dbReference type="PATRIC" id="fig|754477.3.peg.2656"/>
<keyword evidence="2" id="KW-1185">Reference proteome</keyword>
<dbReference type="KEGG" id="mec:Q7C_2702"/>
<dbReference type="RefSeq" id="WP_014708244.1">
    <property type="nucleotide sequence ID" value="NC_017858.1"/>
</dbReference>
<reference evidence="1 2" key="1">
    <citation type="journal article" date="2012" name="J. Bacteriol.">
        <title>Complete genome sequences of Methylophaga sp. strain JAM1 and Methylophaga sp. strain JAM7.</title>
        <authorList>
            <person name="Villeneuve C."/>
            <person name="Martineau C."/>
            <person name="Mauffrey F."/>
            <person name="Villemur R."/>
        </authorList>
    </citation>
    <scope>NUCLEOTIDE SEQUENCE [LARGE SCALE GENOMIC DNA]</scope>
    <source>
        <strain evidence="1 2">JAM7</strain>
        <plasmid evidence="2">pJAM7</plasmid>
    </source>
</reference>
<keyword evidence="1" id="KW-0614">Plasmid</keyword>
<accession>I1YLM9</accession>